<reference evidence="2" key="3">
    <citation type="submission" date="2025-08" db="UniProtKB">
        <authorList>
            <consortium name="Ensembl"/>
        </authorList>
    </citation>
    <scope>IDENTIFICATION</scope>
</reference>
<feature type="compositionally biased region" description="Basic and acidic residues" evidence="1">
    <location>
        <begin position="9"/>
        <end position="23"/>
    </location>
</feature>
<evidence type="ECO:0000256" key="1">
    <source>
        <dbReference type="SAM" id="MobiDB-lite"/>
    </source>
</evidence>
<dbReference type="Ensembl" id="ENSCINT00000031886.1">
    <property type="protein sequence ID" value="ENSCINP00000033363.1"/>
    <property type="gene ID" value="ENSCING00000024687.1"/>
</dbReference>
<reference evidence="2" key="4">
    <citation type="submission" date="2025-09" db="UniProtKB">
        <authorList>
            <consortium name="Ensembl"/>
        </authorList>
    </citation>
    <scope>IDENTIFICATION</scope>
</reference>
<dbReference type="EMBL" id="EAAA01000196">
    <property type="status" value="NOT_ANNOTATED_CDS"/>
    <property type="molecule type" value="Genomic_DNA"/>
</dbReference>
<dbReference type="AlphaFoldDB" id="H2XUM9"/>
<keyword evidence="3" id="KW-1185">Reference proteome</keyword>
<name>H2XUM9_CIOIN</name>
<feature type="region of interest" description="Disordered" evidence="1">
    <location>
        <begin position="1"/>
        <end position="38"/>
    </location>
</feature>
<dbReference type="InParanoid" id="H2XUM9"/>
<evidence type="ECO:0000313" key="3">
    <source>
        <dbReference type="Proteomes" id="UP000008144"/>
    </source>
</evidence>
<reference evidence="2" key="2">
    <citation type="journal article" date="2008" name="Genome Biol.">
        <title>Improved genome assembly and evidence-based global gene model set for the chordate Ciona intestinalis: new insight into intron and operon populations.</title>
        <authorList>
            <person name="Satou Y."/>
            <person name="Mineta K."/>
            <person name="Ogasawara M."/>
            <person name="Sasakura Y."/>
            <person name="Shoguchi E."/>
            <person name="Ueno K."/>
            <person name="Yamada L."/>
            <person name="Matsumoto J."/>
            <person name="Wasserscheid J."/>
            <person name="Dewar K."/>
            <person name="Wiley G.B."/>
            <person name="Macmil S.L."/>
            <person name="Roe B.A."/>
            <person name="Zeller R.W."/>
            <person name="Hastings K.E."/>
            <person name="Lemaire P."/>
            <person name="Lindquist E."/>
            <person name="Endo T."/>
            <person name="Hotta K."/>
            <person name="Inaba K."/>
        </authorList>
    </citation>
    <scope>NUCLEOTIDE SEQUENCE [LARGE SCALE GENOMIC DNA]</scope>
    <source>
        <strain evidence="2">wild type</strain>
    </source>
</reference>
<organism evidence="2 3">
    <name type="scientific">Ciona intestinalis</name>
    <name type="common">Transparent sea squirt</name>
    <name type="synonym">Ascidia intestinalis</name>
    <dbReference type="NCBI Taxonomy" id="7719"/>
    <lineage>
        <taxon>Eukaryota</taxon>
        <taxon>Metazoa</taxon>
        <taxon>Chordata</taxon>
        <taxon>Tunicata</taxon>
        <taxon>Ascidiacea</taxon>
        <taxon>Phlebobranchia</taxon>
        <taxon>Cionidae</taxon>
        <taxon>Ciona</taxon>
    </lineage>
</organism>
<accession>H2XUM9</accession>
<evidence type="ECO:0000313" key="2">
    <source>
        <dbReference type="Ensembl" id="ENSCINP00000033363.1"/>
    </source>
</evidence>
<sequence>MNRQSELPVKAKPDVLTTRREDEPTVDTEVPLHDDEPP</sequence>
<dbReference type="Proteomes" id="UP000008144">
    <property type="component" value="Chromosome 1"/>
</dbReference>
<reference evidence="3" key="1">
    <citation type="journal article" date="2002" name="Science">
        <title>The draft genome of Ciona intestinalis: insights into chordate and vertebrate origins.</title>
        <authorList>
            <person name="Dehal P."/>
            <person name="Satou Y."/>
            <person name="Campbell R.K."/>
            <person name="Chapman J."/>
            <person name="Degnan B."/>
            <person name="De Tomaso A."/>
            <person name="Davidson B."/>
            <person name="Di Gregorio A."/>
            <person name="Gelpke M."/>
            <person name="Goodstein D.M."/>
            <person name="Harafuji N."/>
            <person name="Hastings K.E."/>
            <person name="Ho I."/>
            <person name="Hotta K."/>
            <person name="Huang W."/>
            <person name="Kawashima T."/>
            <person name="Lemaire P."/>
            <person name="Martinez D."/>
            <person name="Meinertzhagen I.A."/>
            <person name="Necula S."/>
            <person name="Nonaka M."/>
            <person name="Putnam N."/>
            <person name="Rash S."/>
            <person name="Saiga H."/>
            <person name="Satake M."/>
            <person name="Terry A."/>
            <person name="Yamada L."/>
            <person name="Wang H.G."/>
            <person name="Awazu S."/>
            <person name="Azumi K."/>
            <person name="Boore J."/>
            <person name="Branno M."/>
            <person name="Chin-Bow S."/>
            <person name="DeSantis R."/>
            <person name="Doyle S."/>
            <person name="Francino P."/>
            <person name="Keys D.N."/>
            <person name="Haga S."/>
            <person name="Hayashi H."/>
            <person name="Hino K."/>
            <person name="Imai K.S."/>
            <person name="Inaba K."/>
            <person name="Kano S."/>
            <person name="Kobayashi K."/>
            <person name="Kobayashi M."/>
            <person name="Lee B.I."/>
            <person name="Makabe K.W."/>
            <person name="Manohar C."/>
            <person name="Matassi G."/>
            <person name="Medina M."/>
            <person name="Mochizuki Y."/>
            <person name="Mount S."/>
            <person name="Morishita T."/>
            <person name="Miura S."/>
            <person name="Nakayama A."/>
            <person name="Nishizaka S."/>
            <person name="Nomoto H."/>
            <person name="Ohta F."/>
            <person name="Oishi K."/>
            <person name="Rigoutsos I."/>
            <person name="Sano M."/>
            <person name="Sasaki A."/>
            <person name="Sasakura Y."/>
            <person name="Shoguchi E."/>
            <person name="Shin-i T."/>
            <person name="Spagnuolo A."/>
            <person name="Stainier D."/>
            <person name="Suzuki M.M."/>
            <person name="Tassy O."/>
            <person name="Takatori N."/>
            <person name="Tokuoka M."/>
            <person name="Yagi K."/>
            <person name="Yoshizaki F."/>
            <person name="Wada S."/>
            <person name="Zhang C."/>
            <person name="Hyatt P.D."/>
            <person name="Larimer F."/>
            <person name="Detter C."/>
            <person name="Doggett N."/>
            <person name="Glavina T."/>
            <person name="Hawkins T."/>
            <person name="Richardson P."/>
            <person name="Lucas S."/>
            <person name="Kohara Y."/>
            <person name="Levine M."/>
            <person name="Satoh N."/>
            <person name="Rokhsar D.S."/>
        </authorList>
    </citation>
    <scope>NUCLEOTIDE SEQUENCE [LARGE SCALE GENOMIC DNA]</scope>
</reference>
<dbReference type="HOGENOM" id="CLU_3335280_0_0_1"/>
<protein>
    <submittedName>
        <fullName evidence="2">Uncharacterized protein</fullName>
    </submittedName>
</protein>
<proteinExistence type="predicted"/>